<feature type="region of interest" description="Disordered" evidence="2">
    <location>
        <begin position="24"/>
        <end position="65"/>
    </location>
</feature>
<feature type="domain" description="HYR" evidence="4">
    <location>
        <begin position="56"/>
        <end position="141"/>
    </location>
</feature>
<proteinExistence type="predicted"/>
<reference evidence="5 6" key="1">
    <citation type="journal article" date="2017" name="PLoS Biol.">
        <title>The sea cucumber genome provides insights into morphological evolution and visceral regeneration.</title>
        <authorList>
            <person name="Zhang X."/>
            <person name="Sun L."/>
            <person name="Yuan J."/>
            <person name="Sun Y."/>
            <person name="Gao Y."/>
            <person name="Zhang L."/>
            <person name="Li S."/>
            <person name="Dai H."/>
            <person name="Hamel J.F."/>
            <person name="Liu C."/>
            <person name="Yu Y."/>
            <person name="Liu S."/>
            <person name="Lin W."/>
            <person name="Guo K."/>
            <person name="Jin S."/>
            <person name="Xu P."/>
            <person name="Storey K.B."/>
            <person name="Huan P."/>
            <person name="Zhang T."/>
            <person name="Zhou Y."/>
            <person name="Zhang J."/>
            <person name="Lin C."/>
            <person name="Li X."/>
            <person name="Xing L."/>
            <person name="Huo D."/>
            <person name="Sun M."/>
            <person name="Wang L."/>
            <person name="Mercier A."/>
            <person name="Li F."/>
            <person name="Yang H."/>
            <person name="Xiang J."/>
        </authorList>
    </citation>
    <scope>NUCLEOTIDE SEQUENCE [LARGE SCALE GENOMIC DNA]</scope>
    <source>
        <strain evidence="5">Shaxun</strain>
        <tissue evidence="5">Muscle</tissue>
    </source>
</reference>
<accession>A0A2G8LF72</accession>
<evidence type="ECO:0000256" key="3">
    <source>
        <dbReference type="SAM" id="Phobius"/>
    </source>
</evidence>
<feature type="domain" description="HYR" evidence="4">
    <location>
        <begin position="654"/>
        <end position="737"/>
    </location>
</feature>
<dbReference type="InterPro" id="IPR003410">
    <property type="entry name" value="HYR_dom"/>
</dbReference>
<keyword evidence="3" id="KW-0812">Transmembrane</keyword>
<comment type="caution">
    <text evidence="5">The sequence shown here is derived from an EMBL/GenBank/DDBJ whole genome shotgun (WGS) entry which is preliminary data.</text>
</comment>
<feature type="domain" description="HYR" evidence="4">
    <location>
        <begin position="567"/>
        <end position="652"/>
    </location>
</feature>
<evidence type="ECO:0000256" key="1">
    <source>
        <dbReference type="ARBA" id="ARBA00022737"/>
    </source>
</evidence>
<gene>
    <name evidence="5" type="ORF">BSL78_04223</name>
</gene>
<dbReference type="STRING" id="307972.A0A2G8LF72"/>
<feature type="transmembrane region" description="Helical" evidence="3">
    <location>
        <begin position="963"/>
        <end position="983"/>
    </location>
</feature>
<organism evidence="5 6">
    <name type="scientific">Stichopus japonicus</name>
    <name type="common">Sea cucumber</name>
    <dbReference type="NCBI Taxonomy" id="307972"/>
    <lineage>
        <taxon>Eukaryota</taxon>
        <taxon>Metazoa</taxon>
        <taxon>Echinodermata</taxon>
        <taxon>Eleutherozoa</taxon>
        <taxon>Echinozoa</taxon>
        <taxon>Holothuroidea</taxon>
        <taxon>Aspidochirotacea</taxon>
        <taxon>Aspidochirotida</taxon>
        <taxon>Stichopodidae</taxon>
        <taxon>Apostichopus</taxon>
    </lineage>
</organism>
<keyword evidence="6" id="KW-1185">Reference proteome</keyword>
<keyword evidence="3" id="KW-1133">Transmembrane helix</keyword>
<dbReference type="PROSITE" id="PS50825">
    <property type="entry name" value="HYR"/>
    <property type="match status" value="6"/>
</dbReference>
<evidence type="ECO:0000256" key="2">
    <source>
        <dbReference type="SAM" id="MobiDB-lite"/>
    </source>
</evidence>
<keyword evidence="1" id="KW-0677">Repeat</keyword>
<evidence type="ECO:0000259" key="4">
    <source>
        <dbReference type="PROSITE" id="PS50825"/>
    </source>
</evidence>
<dbReference type="PANTHER" id="PTHR24273">
    <property type="entry name" value="FI04643P-RELATED"/>
    <property type="match status" value="1"/>
</dbReference>
<evidence type="ECO:0000313" key="5">
    <source>
        <dbReference type="EMBL" id="PIK58911.1"/>
    </source>
</evidence>
<name>A0A2G8LF72_STIJA</name>
<feature type="compositionally biased region" description="Basic and acidic residues" evidence="2">
    <location>
        <begin position="34"/>
        <end position="56"/>
    </location>
</feature>
<dbReference type="EMBL" id="MRZV01000099">
    <property type="protein sequence ID" value="PIK58911.1"/>
    <property type="molecule type" value="Genomic_DNA"/>
</dbReference>
<keyword evidence="3" id="KW-0472">Membrane</keyword>
<feature type="domain" description="HYR" evidence="4">
    <location>
        <begin position="426"/>
        <end position="507"/>
    </location>
</feature>
<sequence length="999" mass="105605">MMIQVDGRWPGRWVDGQVDGQLDRWTGRWTGGQDRMDRTGQDRPDGQVDGQQRCEADTTPPEISGCPTSTIQRTIPADAATPFFVDIPVPTATDNRGEPSVSVIGLPADSSFPEGPTSVIYTFSDTAGNSVTCVINVNIVRDVCNPNPCNVNEMCASDGLIPATAVCTVIASPCESDPCIPGQQSCFETNNGFFCQDLPDTTPPVISGCPTDTIARTIPANTAAPFFVDIPVPTATDNRDVPSVSVTGLPADSSFPEGPSSVIYTFSDAAGNVATCVINVFVDIDYCNPNPCGAGVVCTEGAVNPSVVVCEGKEIILVYVTAASCPIDGEFCFLQGNIPTCLNIGLSPLLTDCPANAYFAFTNADLAVFDVPVPSLTNFPGQAVNVVQSPTGNTFPIASFTEVTFTLLDDAGVTVTTCTVTVAGIPDVTAPVVTSCPDARNTIQTTTVPRLVVLPEPTATDANGVTTQITGRPDNDFYPLGPTTVTYTFSDPAGNTNECVFTIDIVVDICIPTPCLANQNCRADTSPNGFTCIDIRLALPTRVVIQSPLFLAKNYGTLVVFAIGGKMYQALQLLGNCPMETVFAEAPFGTTTATVVLPVPFLLDFPDYPTSIVQTPLGDVYNVGQTTSVTLSLTDNAGTLVAVCMRNVQVTAAADNSFRLVDCPPNTFVTHFVAPGTTTSRVFFNEPSTVGGQGEVTLTTGDFTSGSSFSTGFGTATYIFIDGVGQTLTCTRTIVVVEDAIAPVITGCTPPAITTVDRNTDSAFVELSPEPQATDNSNLEVTVTRDGIPPNNIFLVGTMQVDYVFTDPFGNSDTCMILVTVAQDLCNPNPCPDNGICTQNTSPEGFSCALKQEICGDLVMSHGFSHEIPVLCHACANFYVDDVLLSNVYIDFLVATVTCETMTCPPGEACLEIGQMATCLNIGGRKKRSMESPDGLELRKERAASLDEGNNTSGQEMTMLSHVYVAVVSITTVLLAAIVLVWIHLKSRRRVISTESGSC</sequence>
<feature type="domain" description="HYR" evidence="4">
    <location>
        <begin position="738"/>
        <end position="823"/>
    </location>
</feature>
<dbReference type="AlphaFoldDB" id="A0A2G8LF72"/>
<feature type="domain" description="HYR" evidence="4">
    <location>
        <begin position="199"/>
        <end position="284"/>
    </location>
</feature>
<protein>
    <recommendedName>
        <fullName evidence="4">HYR domain-containing protein</fullName>
    </recommendedName>
</protein>
<dbReference type="Pfam" id="PF02494">
    <property type="entry name" value="HYR"/>
    <property type="match status" value="5"/>
</dbReference>
<evidence type="ECO:0000313" key="6">
    <source>
        <dbReference type="Proteomes" id="UP000230750"/>
    </source>
</evidence>
<dbReference type="PANTHER" id="PTHR24273:SF32">
    <property type="entry name" value="HYALIN"/>
    <property type="match status" value="1"/>
</dbReference>
<dbReference type="Proteomes" id="UP000230750">
    <property type="component" value="Unassembled WGS sequence"/>
</dbReference>